<protein>
    <recommendedName>
        <fullName evidence="1">STAS domain-containing protein</fullName>
    </recommendedName>
</protein>
<dbReference type="Gene3D" id="3.30.750.24">
    <property type="entry name" value="STAS domain"/>
    <property type="match status" value="1"/>
</dbReference>
<evidence type="ECO:0000313" key="2">
    <source>
        <dbReference type="EMBL" id="KUG08696.1"/>
    </source>
</evidence>
<keyword evidence="3" id="KW-1185">Reference proteome</keyword>
<dbReference type="AlphaFoldDB" id="A0A9X0HMM4"/>
<accession>A0A9X0HMM4</accession>
<gene>
    <name evidence="2" type="ORF">ASU33_11170</name>
</gene>
<reference evidence="2 3" key="1">
    <citation type="submission" date="2015-11" db="EMBL/GenBank/DDBJ databases">
        <title>Solirubrum puertoriconensis gen. nov. an environmental bacteria isolated in Puerto Rico.</title>
        <authorList>
            <person name="Cuebas-Irizarry M.F."/>
            <person name="Montalvo-Rodriguez R."/>
        </authorList>
    </citation>
    <scope>NUCLEOTIDE SEQUENCE [LARGE SCALE GENOMIC DNA]</scope>
    <source>
        <strain evidence="2 3">MC1A</strain>
    </source>
</reference>
<proteinExistence type="predicted"/>
<dbReference type="SUPFAM" id="SSF52091">
    <property type="entry name" value="SpoIIaa-like"/>
    <property type="match status" value="1"/>
</dbReference>
<dbReference type="InterPro" id="IPR036513">
    <property type="entry name" value="STAS_dom_sf"/>
</dbReference>
<organism evidence="2 3">
    <name type="scientific">Solirubrum puertoriconensis</name>
    <dbReference type="NCBI Taxonomy" id="1751427"/>
    <lineage>
        <taxon>Bacteria</taxon>
        <taxon>Pseudomonadati</taxon>
        <taxon>Bacteroidota</taxon>
        <taxon>Cytophagia</taxon>
        <taxon>Cytophagales</taxon>
    </lineage>
</organism>
<dbReference type="Pfam" id="PF01740">
    <property type="entry name" value="STAS"/>
    <property type="match status" value="1"/>
</dbReference>
<evidence type="ECO:0000313" key="3">
    <source>
        <dbReference type="Proteomes" id="UP000054223"/>
    </source>
</evidence>
<dbReference type="EMBL" id="LNAL01000006">
    <property type="protein sequence ID" value="KUG08696.1"/>
    <property type="molecule type" value="Genomic_DNA"/>
</dbReference>
<feature type="domain" description="STAS" evidence="1">
    <location>
        <begin position="26"/>
        <end position="103"/>
    </location>
</feature>
<dbReference type="Proteomes" id="UP000054223">
    <property type="component" value="Unassembled WGS sequence"/>
</dbReference>
<sequence>MDVYHEILPDRYVLLLTESPVSANGTAADTLARCLLQAWRSGKTSVWVDCSRLHHLPANARDLLLRYQKRLGRRSVKLVLSKPNAEVQHAFADVAPDARPEIRTTEAQPE</sequence>
<comment type="caution">
    <text evidence="2">The sequence shown here is derived from an EMBL/GenBank/DDBJ whole genome shotgun (WGS) entry which is preliminary data.</text>
</comment>
<name>A0A9X0HMM4_SOLP1</name>
<dbReference type="InterPro" id="IPR002645">
    <property type="entry name" value="STAS_dom"/>
</dbReference>
<evidence type="ECO:0000259" key="1">
    <source>
        <dbReference type="Pfam" id="PF01740"/>
    </source>
</evidence>